<evidence type="ECO:0000256" key="5">
    <source>
        <dbReference type="ARBA" id="ARBA00023163"/>
    </source>
</evidence>
<dbReference type="OrthoDB" id="510958at2759"/>
<dbReference type="Proteomes" id="UP000606974">
    <property type="component" value="Unassembled WGS sequence"/>
</dbReference>
<organism evidence="9 10">
    <name type="scientific">Endocarpon pusillum</name>
    <dbReference type="NCBI Taxonomy" id="364733"/>
    <lineage>
        <taxon>Eukaryota</taxon>
        <taxon>Fungi</taxon>
        <taxon>Dikarya</taxon>
        <taxon>Ascomycota</taxon>
        <taxon>Pezizomycotina</taxon>
        <taxon>Eurotiomycetes</taxon>
        <taxon>Chaetothyriomycetidae</taxon>
        <taxon>Verrucariales</taxon>
        <taxon>Verrucariaceae</taxon>
        <taxon>Endocarpon</taxon>
    </lineage>
</organism>
<evidence type="ECO:0000259" key="8">
    <source>
        <dbReference type="Pfam" id="PF13867"/>
    </source>
</evidence>
<evidence type="ECO:0000256" key="6">
    <source>
        <dbReference type="ARBA" id="ARBA00023242"/>
    </source>
</evidence>
<dbReference type="InterPro" id="IPR038291">
    <property type="entry name" value="SAP30_C_sf"/>
</dbReference>
<keyword evidence="6" id="KW-0539">Nucleus</keyword>
<dbReference type="Gene3D" id="6.10.160.20">
    <property type="match status" value="1"/>
</dbReference>
<reference evidence="9" key="1">
    <citation type="submission" date="2020-02" db="EMBL/GenBank/DDBJ databases">
        <authorList>
            <person name="Palmer J.M."/>
        </authorList>
    </citation>
    <scope>NUCLEOTIDE SEQUENCE</scope>
    <source>
        <strain evidence="9">EPUS1.4</strain>
        <tissue evidence="9">Thallus</tissue>
    </source>
</reference>
<comment type="similarity">
    <text evidence="2">Belongs to the SAP30 family.</text>
</comment>
<evidence type="ECO:0000313" key="10">
    <source>
        <dbReference type="Proteomes" id="UP000606974"/>
    </source>
</evidence>
<name>A0A8H7E874_9EURO</name>
<evidence type="ECO:0000256" key="3">
    <source>
        <dbReference type="ARBA" id="ARBA00022491"/>
    </source>
</evidence>
<protein>
    <recommendedName>
        <fullName evidence="8">Histone deacetylase complex subunit SAP30 Sin3 binding domain-containing protein</fullName>
    </recommendedName>
</protein>
<dbReference type="GO" id="GO:0005634">
    <property type="term" value="C:nucleus"/>
    <property type="evidence" value="ECO:0007669"/>
    <property type="project" value="UniProtKB-SubCell"/>
</dbReference>
<comment type="caution">
    <text evidence="9">The sequence shown here is derived from an EMBL/GenBank/DDBJ whole genome shotgun (WGS) entry which is preliminary data.</text>
</comment>
<proteinExistence type="inferred from homology"/>
<keyword evidence="5" id="KW-0804">Transcription</keyword>
<dbReference type="Pfam" id="PF13867">
    <property type="entry name" value="SAP30_Sin3_bdg"/>
    <property type="match status" value="1"/>
</dbReference>
<accession>A0A8H7E874</accession>
<keyword evidence="10" id="KW-1185">Reference proteome</keyword>
<sequence>MSTTSMISKSKKGGISQQYIGENGVSVSLHRSAQHGTSSVLVDSVDPDIPRIPWHDMDLKDLHTYRHAYRLNTPSSQTNPQAHLIFANAARKGLHSPSVVAARRRQRQLKKSRKAMAGGLKERSSSRLKGAANGAANDTSAIDNNECDKHTKEQLAMAVRKHFNAMSVSEGEVVARFTYVVRQIAGSIDGDGDKGFRMRFKP</sequence>
<feature type="region of interest" description="Disordered" evidence="7">
    <location>
        <begin position="110"/>
        <end position="144"/>
    </location>
</feature>
<keyword evidence="3" id="KW-0678">Repressor</keyword>
<dbReference type="InterPro" id="IPR024145">
    <property type="entry name" value="His_deAcase_SAP30/SAP30L"/>
</dbReference>
<keyword evidence="4" id="KW-0805">Transcription regulation</keyword>
<evidence type="ECO:0000313" key="9">
    <source>
        <dbReference type="EMBL" id="KAF7510491.1"/>
    </source>
</evidence>
<evidence type="ECO:0000256" key="4">
    <source>
        <dbReference type="ARBA" id="ARBA00023015"/>
    </source>
</evidence>
<evidence type="ECO:0000256" key="2">
    <source>
        <dbReference type="ARBA" id="ARBA00006283"/>
    </source>
</evidence>
<comment type="subcellular location">
    <subcellularLocation>
        <location evidence="1">Nucleus</location>
    </subcellularLocation>
</comment>
<feature type="domain" description="Histone deacetylase complex subunit SAP30 Sin3 binding" evidence="8">
    <location>
        <begin position="149"/>
        <end position="182"/>
    </location>
</feature>
<dbReference type="PANTHER" id="PTHR13286">
    <property type="entry name" value="SAP30"/>
    <property type="match status" value="1"/>
</dbReference>
<evidence type="ECO:0000256" key="1">
    <source>
        <dbReference type="ARBA" id="ARBA00004123"/>
    </source>
</evidence>
<gene>
    <name evidence="9" type="ORF">GJ744_006337</name>
</gene>
<dbReference type="EMBL" id="JAACFV010000029">
    <property type="protein sequence ID" value="KAF7510491.1"/>
    <property type="molecule type" value="Genomic_DNA"/>
</dbReference>
<dbReference type="AlphaFoldDB" id="A0A8H7E874"/>
<dbReference type="PANTHER" id="PTHR13286:SF23">
    <property type="entry name" value="HISTONE DEACETYLASE COMPLEX SUBUNIT SAP30 SIN3 BINDING DOMAIN-CONTAINING PROTEIN"/>
    <property type="match status" value="1"/>
</dbReference>
<dbReference type="InterPro" id="IPR025718">
    <property type="entry name" value="SAP30_Sin3-bd"/>
</dbReference>
<evidence type="ECO:0000256" key="7">
    <source>
        <dbReference type="SAM" id="MobiDB-lite"/>
    </source>
</evidence>